<dbReference type="PANTHER" id="PTHR13475:SF3">
    <property type="entry name" value="NEUGRIN"/>
    <property type="match status" value="1"/>
</dbReference>
<dbReference type="PANTHER" id="PTHR13475">
    <property type="entry name" value="NEUGRIN"/>
    <property type="match status" value="1"/>
</dbReference>
<accession>A0A1B0DDQ9</accession>
<evidence type="ECO:0000313" key="2">
    <source>
        <dbReference type="EnsemblMetazoa" id="PPAI006032-PA"/>
    </source>
</evidence>
<dbReference type="Proteomes" id="UP000092462">
    <property type="component" value="Unassembled WGS sequence"/>
</dbReference>
<sequence>MNNLRHLPRKPRWENPGIDGRIEMLKEEKTAVIEPEDVEEDFESDFMNVGEMHKKYKEEERWHREKVAYWITRDKYFKVKQQNFLTWSEKEQIRFLNRDSPSEWTAEKLADSFPADLLTIKKVLKSNWLPGNEQRILKHDNQVQRNWEAFRGGKCENLSKELRVHLQKFAHRKFNLAATPKIHLENTRENALKLPSGEFSKIITSCKAYESPKQVEEKPQEIKYLEASGKPASKHTHITLNELKKSEDSSPRTTSEDSPVPISRDEMQIFNVKQFNSAPVLSRKEFPEQKKTFARGYTSHGGCGKEEEHTKLMIVSTTMTGSFSTEFRE</sequence>
<dbReference type="EMBL" id="AJVK01014595">
    <property type="status" value="NOT_ANNOTATED_CDS"/>
    <property type="molecule type" value="Genomic_DNA"/>
</dbReference>
<reference evidence="2" key="1">
    <citation type="submission" date="2022-08" db="UniProtKB">
        <authorList>
            <consortium name="EnsemblMetazoa"/>
        </authorList>
    </citation>
    <scope>IDENTIFICATION</scope>
    <source>
        <strain evidence="2">Israel</strain>
    </source>
</reference>
<dbReference type="AlphaFoldDB" id="A0A1B0DDQ9"/>
<dbReference type="VEuPathDB" id="VectorBase:PPAI006032"/>
<keyword evidence="3" id="KW-1185">Reference proteome</keyword>
<dbReference type="VEuPathDB" id="VectorBase:PPAPM1_009664"/>
<dbReference type="EnsemblMetazoa" id="PPAI006032-RA">
    <property type="protein sequence ID" value="PPAI006032-PA"/>
    <property type="gene ID" value="PPAI006032"/>
</dbReference>
<proteinExistence type="predicted"/>
<evidence type="ECO:0000313" key="3">
    <source>
        <dbReference type="Proteomes" id="UP000092462"/>
    </source>
</evidence>
<name>A0A1B0DDQ9_PHLPP</name>
<feature type="region of interest" description="Disordered" evidence="1">
    <location>
        <begin position="229"/>
        <end position="265"/>
    </location>
</feature>
<organism evidence="2 3">
    <name type="scientific">Phlebotomus papatasi</name>
    <name type="common">Sandfly</name>
    <dbReference type="NCBI Taxonomy" id="29031"/>
    <lineage>
        <taxon>Eukaryota</taxon>
        <taxon>Metazoa</taxon>
        <taxon>Ecdysozoa</taxon>
        <taxon>Arthropoda</taxon>
        <taxon>Hexapoda</taxon>
        <taxon>Insecta</taxon>
        <taxon>Pterygota</taxon>
        <taxon>Neoptera</taxon>
        <taxon>Endopterygota</taxon>
        <taxon>Diptera</taxon>
        <taxon>Nematocera</taxon>
        <taxon>Psychodoidea</taxon>
        <taxon>Psychodidae</taxon>
        <taxon>Phlebotomus</taxon>
        <taxon>Phlebotomus</taxon>
    </lineage>
</organism>
<protein>
    <submittedName>
        <fullName evidence="2">Uncharacterized protein</fullName>
    </submittedName>
</protein>
<dbReference type="Pfam" id="PF06413">
    <property type="entry name" value="Neugrin"/>
    <property type="match status" value="1"/>
</dbReference>
<dbReference type="GO" id="GO:0005634">
    <property type="term" value="C:nucleus"/>
    <property type="evidence" value="ECO:0007669"/>
    <property type="project" value="TreeGrafter"/>
</dbReference>
<evidence type="ECO:0000256" key="1">
    <source>
        <dbReference type="SAM" id="MobiDB-lite"/>
    </source>
</evidence>
<dbReference type="InterPro" id="IPR010487">
    <property type="entry name" value="NGRN/Rrg9"/>
</dbReference>